<protein>
    <submittedName>
        <fullName evidence="5">8916_t:CDS:1</fullName>
    </submittedName>
</protein>
<dbReference type="InterPro" id="IPR006652">
    <property type="entry name" value="Kelch_1"/>
</dbReference>
<dbReference type="OrthoDB" id="199599at2759"/>
<feature type="compositionally biased region" description="Polar residues" evidence="3">
    <location>
        <begin position="568"/>
        <end position="599"/>
    </location>
</feature>
<evidence type="ECO:0000313" key="6">
    <source>
        <dbReference type="Proteomes" id="UP000789570"/>
    </source>
</evidence>
<gene>
    <name evidence="5" type="ORF">FCALED_LOCUS3093</name>
</gene>
<feature type="compositionally biased region" description="Basic residues" evidence="3">
    <location>
        <begin position="788"/>
        <end position="800"/>
    </location>
</feature>
<organism evidence="5 6">
    <name type="scientific">Funneliformis caledonium</name>
    <dbReference type="NCBI Taxonomy" id="1117310"/>
    <lineage>
        <taxon>Eukaryota</taxon>
        <taxon>Fungi</taxon>
        <taxon>Fungi incertae sedis</taxon>
        <taxon>Mucoromycota</taxon>
        <taxon>Glomeromycotina</taxon>
        <taxon>Glomeromycetes</taxon>
        <taxon>Glomerales</taxon>
        <taxon>Glomeraceae</taxon>
        <taxon>Funneliformis</taxon>
    </lineage>
</organism>
<feature type="compositionally biased region" description="Polar residues" evidence="3">
    <location>
        <begin position="722"/>
        <end position="732"/>
    </location>
</feature>
<feature type="transmembrane region" description="Helical" evidence="4">
    <location>
        <begin position="398"/>
        <end position="419"/>
    </location>
</feature>
<dbReference type="AlphaFoldDB" id="A0A9N8WLA8"/>
<feature type="region of interest" description="Disordered" evidence="3">
    <location>
        <begin position="716"/>
        <end position="739"/>
    </location>
</feature>
<keyword evidence="6" id="KW-1185">Reference proteome</keyword>
<dbReference type="PANTHER" id="PTHR46093">
    <property type="entry name" value="ACYL-COA-BINDING DOMAIN-CONTAINING PROTEIN 5"/>
    <property type="match status" value="1"/>
</dbReference>
<dbReference type="Gene3D" id="2.120.10.80">
    <property type="entry name" value="Kelch-type beta propeller"/>
    <property type="match status" value="1"/>
</dbReference>
<accession>A0A9N8WLA8</accession>
<evidence type="ECO:0000256" key="4">
    <source>
        <dbReference type="SAM" id="Phobius"/>
    </source>
</evidence>
<feature type="non-terminal residue" evidence="5">
    <location>
        <position position="851"/>
    </location>
</feature>
<dbReference type="SUPFAM" id="SSF117281">
    <property type="entry name" value="Kelch motif"/>
    <property type="match status" value="1"/>
</dbReference>
<evidence type="ECO:0000256" key="1">
    <source>
        <dbReference type="ARBA" id="ARBA00022441"/>
    </source>
</evidence>
<feature type="compositionally biased region" description="Polar residues" evidence="3">
    <location>
        <begin position="503"/>
        <end position="517"/>
    </location>
</feature>
<sequence>MFSAQYTSTEVQPAADHALPYIPRAEGRLGKPNSLHYYLSQPSRSTKLVKRAKNIINNEPDVLKVTFSQTSTIIDDLVIITGGSEPSLLLILNSTSLIVNEQKTKLPVSGHGAAPVRGSKILITFGIQTMTPQKTFAPPIQEFNVNNTDNISFPTYEGDVPQQRYYHTTTITDDDKVYILGGISKNDMVLGDIFYLDLKSNSWNFIKQISQPIAGHSTILVNNYLISCFGIDANAKATNGCNIFDISKDTFIKPEEINDPPIPRTLSSMVSREDDKNDIYIFGGMDANGNGLNDLYRLDVSKAPTLSWSSINVNEKTTNKNLIPSGRGAHNAIMIKDTDLMMVWGGTSKENQSIDPILYFFDIKSNTWVDETVYHDKTKPIESSNLESNTVSPSRYRGMIVGVIGGVIMILGFVGFFIIRKRRFSKSFKDIEINNDPYCQPRDQFGSDIDLINDFETKQVQQKNLDDLESIPEPITPPLVPITPSPPTKNEKESESLDKLDNCQPNDSDTSTTTQKRMSFGKLESQHVQKNAGSTSEILRMKRTHRRTSSVSLTSSELANISRAQNFTHHKSSLSASNITSSVNRSSLSNTQRRSSLRSSILHPVSEKGGEIDYQNSFTFNRNTSHDSRTSVRSLQWVAFNSHMINDKEENRNTLHVRNLPFNQQSNCSKYHKSRYSSDSSDEDNDEYVVCGDYIDTLPVVKNNYNRNIFDHDEAAQRRKNVPQNSTRNNFSVIPRQEDIEDIAEESTNEISDVNKSYTSRESGVIDKFAHESHSSSSSDIDQERSNSMKKSKRSSKRNSRVSFALKDEKIEFDETESSSSVSLAQEYEPLGDSPYHPSIDQPMPFNTASM</sequence>
<proteinExistence type="predicted"/>
<dbReference type="InterPro" id="IPR015915">
    <property type="entry name" value="Kelch-typ_b-propeller"/>
</dbReference>
<evidence type="ECO:0000256" key="2">
    <source>
        <dbReference type="ARBA" id="ARBA00022737"/>
    </source>
</evidence>
<dbReference type="EMBL" id="CAJVPQ010000515">
    <property type="protein sequence ID" value="CAG8488676.1"/>
    <property type="molecule type" value="Genomic_DNA"/>
</dbReference>
<keyword evidence="4" id="KW-1133">Transmembrane helix</keyword>
<keyword evidence="1" id="KW-0880">Kelch repeat</keyword>
<dbReference type="Proteomes" id="UP000789570">
    <property type="component" value="Unassembled WGS sequence"/>
</dbReference>
<keyword evidence="4" id="KW-0812">Transmembrane</keyword>
<dbReference type="Pfam" id="PF01344">
    <property type="entry name" value="Kelch_1"/>
    <property type="match status" value="1"/>
</dbReference>
<feature type="compositionally biased region" description="Polar residues" evidence="3">
    <location>
        <begin position="526"/>
        <end position="537"/>
    </location>
</feature>
<dbReference type="PANTHER" id="PTHR46093:SF18">
    <property type="entry name" value="FIBRONECTIN TYPE-III DOMAIN-CONTAINING PROTEIN"/>
    <property type="match status" value="1"/>
</dbReference>
<feature type="region of interest" description="Disordered" evidence="3">
    <location>
        <begin position="568"/>
        <end position="604"/>
    </location>
</feature>
<comment type="caution">
    <text evidence="5">The sequence shown here is derived from an EMBL/GenBank/DDBJ whole genome shotgun (WGS) entry which is preliminary data.</text>
</comment>
<keyword evidence="2" id="KW-0677">Repeat</keyword>
<feature type="compositionally biased region" description="Basic and acidic residues" evidence="3">
    <location>
        <begin position="489"/>
        <end position="501"/>
    </location>
</feature>
<evidence type="ECO:0000256" key="3">
    <source>
        <dbReference type="SAM" id="MobiDB-lite"/>
    </source>
</evidence>
<evidence type="ECO:0000313" key="5">
    <source>
        <dbReference type="EMBL" id="CAG8488676.1"/>
    </source>
</evidence>
<feature type="region of interest" description="Disordered" evidence="3">
    <location>
        <begin position="770"/>
        <end position="851"/>
    </location>
</feature>
<feature type="region of interest" description="Disordered" evidence="3">
    <location>
        <begin position="468"/>
        <end position="538"/>
    </location>
</feature>
<name>A0A9N8WLA8_9GLOM</name>
<keyword evidence="4" id="KW-0472">Membrane</keyword>
<dbReference type="Pfam" id="PF24681">
    <property type="entry name" value="Kelch_KLHDC2_KLHL20_DRC7"/>
    <property type="match status" value="1"/>
</dbReference>
<reference evidence="5" key="1">
    <citation type="submission" date="2021-06" db="EMBL/GenBank/DDBJ databases">
        <authorList>
            <person name="Kallberg Y."/>
            <person name="Tangrot J."/>
            <person name="Rosling A."/>
        </authorList>
    </citation>
    <scope>NUCLEOTIDE SEQUENCE</scope>
    <source>
        <strain evidence="5">UK204</strain>
    </source>
</reference>
<feature type="compositionally biased region" description="Pro residues" evidence="3">
    <location>
        <begin position="474"/>
        <end position="487"/>
    </location>
</feature>
<dbReference type="CDD" id="cd12087">
    <property type="entry name" value="TM_EGFR-like"/>
    <property type="match status" value="1"/>
</dbReference>